<reference evidence="3 4" key="1">
    <citation type="submission" date="2024-07" db="EMBL/GenBank/DDBJ databases">
        <authorList>
            <person name="Akdeniz Z."/>
        </authorList>
    </citation>
    <scope>NUCLEOTIDE SEQUENCE [LARGE SCALE GENOMIC DNA]</scope>
</reference>
<dbReference type="Proteomes" id="UP001642409">
    <property type="component" value="Unassembled WGS sequence"/>
</dbReference>
<feature type="compositionally biased region" description="Pro residues" evidence="2">
    <location>
        <begin position="650"/>
        <end position="660"/>
    </location>
</feature>
<evidence type="ECO:0000313" key="3">
    <source>
        <dbReference type="EMBL" id="CAL6073385.1"/>
    </source>
</evidence>
<organism evidence="3 4">
    <name type="scientific">Hexamita inflata</name>
    <dbReference type="NCBI Taxonomy" id="28002"/>
    <lineage>
        <taxon>Eukaryota</taxon>
        <taxon>Metamonada</taxon>
        <taxon>Diplomonadida</taxon>
        <taxon>Hexamitidae</taxon>
        <taxon>Hexamitinae</taxon>
        <taxon>Hexamita</taxon>
    </lineage>
</organism>
<evidence type="ECO:0000313" key="4">
    <source>
        <dbReference type="Proteomes" id="UP001642409"/>
    </source>
</evidence>
<protein>
    <submittedName>
        <fullName evidence="3">Hypothetical_protein</fullName>
    </submittedName>
</protein>
<keyword evidence="4" id="KW-1185">Reference proteome</keyword>
<evidence type="ECO:0000256" key="1">
    <source>
        <dbReference type="SAM" id="Coils"/>
    </source>
</evidence>
<dbReference type="EMBL" id="CAXDID020000301">
    <property type="protein sequence ID" value="CAL6073385.1"/>
    <property type="molecule type" value="Genomic_DNA"/>
</dbReference>
<feature type="region of interest" description="Disordered" evidence="2">
    <location>
        <begin position="238"/>
        <end position="261"/>
    </location>
</feature>
<keyword evidence="1" id="KW-0175">Coiled coil</keyword>
<proteinExistence type="predicted"/>
<gene>
    <name evidence="3" type="ORF">HINF_LOCUS56074</name>
</gene>
<comment type="caution">
    <text evidence="3">The sequence shown here is derived from an EMBL/GenBank/DDBJ whole genome shotgun (WGS) entry which is preliminary data.</text>
</comment>
<sequence>MPLSISQQNTLQIITRILNKLSDERVKKHLLQWMEDFRQCEITSSAQRLLFDLQKYAKTLQDSLTIKMVEDFIAEVRSSFKESDWPYLTQVDLPPSIKPVQQQKLKSKLPVPGEIQPLNQAESLLVHQIVEFLSKPPSDCQTIALYLLEECPDGKFALNKTIGTMNAQILTQKNSSIVPNLQKLHDMLKQVLKMDDRVLQQLRVEVAFVAYETDLKILRKTMQQQEIIYNQQNIYQQDNNSIRNQSTTPDKNYLPAKSNSPIKSKSPIEIRRFASPKVQRVKSPVVLEKFETEVLQKYPKSEEEKKNQIVSHLQKLIEAQQQQQPPSPQQQANILQQYQKLVPKTKEAPVVYEKRVPKNSIIKEQLVQQAHEAKKYVNKLELQKQQELLDLQKQEQTWQEIRKDINRRALQREQQIHESKHHSSEVFNSINQQAIPKQKQLRETQIMAQKKEKVIQKAEAFRAKSSERFNDYTEPMPIKIFNEFQSEFSIKQCIQDFQTEYLVKQKEVKQNKEEIKVEHHKFIKPIRTQSISKLESFEQQNEESPQSKEIETESIFRQISESNIIKADKQTLNMNDLRFSVQEIPQVEPQKPIIRQKSNRLLEHTQNSQTDDDIFVKRSESRKYSKFDRDDIGQGSCLRELIFEDNEPPMDLPPEFPPDFPPEDNNTVDDIIAQVTECALKVQEGFSYSKQVTTQVTKKKSKKV</sequence>
<evidence type="ECO:0000256" key="2">
    <source>
        <dbReference type="SAM" id="MobiDB-lite"/>
    </source>
</evidence>
<feature type="region of interest" description="Disordered" evidence="2">
    <location>
        <begin position="645"/>
        <end position="667"/>
    </location>
</feature>
<feature type="coiled-coil region" evidence="1">
    <location>
        <begin position="363"/>
        <end position="397"/>
    </location>
</feature>
<name>A0ABP1L1T2_9EUKA</name>
<accession>A0ABP1L1T2</accession>